<dbReference type="InterPro" id="IPR036986">
    <property type="entry name" value="S4_RNA-bd_sf"/>
</dbReference>
<dbReference type="SUPFAM" id="SSF55120">
    <property type="entry name" value="Pseudouridine synthase"/>
    <property type="match status" value="1"/>
</dbReference>
<dbReference type="SMART" id="SM00363">
    <property type="entry name" value="S4"/>
    <property type="match status" value="1"/>
</dbReference>
<dbReference type="GO" id="GO:0000455">
    <property type="term" value="P:enzyme-directed rRNA pseudouridine synthesis"/>
    <property type="evidence" value="ECO:0007669"/>
    <property type="project" value="TreeGrafter"/>
</dbReference>
<organism evidence="4">
    <name type="scientific">bioreactor metagenome</name>
    <dbReference type="NCBI Taxonomy" id="1076179"/>
    <lineage>
        <taxon>unclassified sequences</taxon>
        <taxon>metagenomes</taxon>
        <taxon>ecological metagenomes</taxon>
    </lineage>
</organism>
<dbReference type="GO" id="GO:0003723">
    <property type="term" value="F:RNA binding"/>
    <property type="evidence" value="ECO:0007669"/>
    <property type="project" value="InterPro"/>
</dbReference>
<protein>
    <submittedName>
        <fullName evidence="4">Ribosomal large subunit pseudouridine synthase D</fullName>
        <ecNumber evidence="4">5.4.99.23</ecNumber>
    </submittedName>
</protein>
<dbReference type="InterPro" id="IPR002942">
    <property type="entry name" value="S4_RNA-bd"/>
</dbReference>
<dbReference type="InterPro" id="IPR006225">
    <property type="entry name" value="PsdUridine_synth_RluC/D"/>
</dbReference>
<dbReference type="InterPro" id="IPR006145">
    <property type="entry name" value="PsdUridine_synth_RsuA/RluA"/>
</dbReference>
<dbReference type="SUPFAM" id="SSF55174">
    <property type="entry name" value="Alpha-L RNA-binding motif"/>
    <property type="match status" value="1"/>
</dbReference>
<reference evidence="4" key="1">
    <citation type="submission" date="2019-08" db="EMBL/GenBank/DDBJ databases">
        <authorList>
            <person name="Kucharzyk K."/>
            <person name="Murdoch R.W."/>
            <person name="Higgins S."/>
            <person name="Loffler F."/>
        </authorList>
    </citation>
    <scope>NUCLEOTIDE SEQUENCE</scope>
</reference>
<name>A0A644WYX8_9ZZZZ</name>
<dbReference type="PANTHER" id="PTHR21600">
    <property type="entry name" value="MITOCHONDRIAL RNA PSEUDOURIDINE SYNTHASE"/>
    <property type="match status" value="1"/>
</dbReference>
<proteinExistence type="inferred from homology"/>
<evidence type="ECO:0000256" key="2">
    <source>
        <dbReference type="ARBA" id="ARBA00023235"/>
    </source>
</evidence>
<dbReference type="EC" id="5.4.99.23" evidence="4"/>
<evidence type="ECO:0000313" key="4">
    <source>
        <dbReference type="EMBL" id="MPM09019.1"/>
    </source>
</evidence>
<dbReference type="InterPro" id="IPR020103">
    <property type="entry name" value="PsdUridine_synth_cat_dom_sf"/>
</dbReference>
<dbReference type="InterPro" id="IPR006224">
    <property type="entry name" value="PsdUridine_synth_RluA-like_CS"/>
</dbReference>
<feature type="domain" description="RNA-binding S4" evidence="3">
    <location>
        <begin position="37"/>
        <end position="103"/>
    </location>
</feature>
<dbReference type="Pfam" id="PF00849">
    <property type="entry name" value="PseudoU_synth_2"/>
    <property type="match status" value="1"/>
</dbReference>
<dbReference type="GO" id="GO:0160140">
    <property type="term" value="F:23S rRNA pseudouridine(1911/1915/1917) synthase activity"/>
    <property type="evidence" value="ECO:0007669"/>
    <property type="project" value="UniProtKB-EC"/>
</dbReference>
<dbReference type="EMBL" id="VSSQ01001519">
    <property type="protein sequence ID" value="MPM09019.1"/>
    <property type="molecule type" value="Genomic_DNA"/>
</dbReference>
<dbReference type="PANTHER" id="PTHR21600:SF44">
    <property type="entry name" value="RIBOSOMAL LARGE SUBUNIT PSEUDOURIDINE SYNTHASE D"/>
    <property type="match status" value="1"/>
</dbReference>
<comment type="similarity">
    <text evidence="1">Belongs to the pseudouridine synthase RluA family.</text>
</comment>
<evidence type="ECO:0000256" key="1">
    <source>
        <dbReference type="ARBA" id="ARBA00010876"/>
    </source>
</evidence>
<dbReference type="Gene3D" id="3.30.2350.10">
    <property type="entry name" value="Pseudouridine synthase"/>
    <property type="match status" value="1"/>
</dbReference>
<dbReference type="NCBIfam" id="TIGR00005">
    <property type="entry name" value="rluA_subfam"/>
    <property type="match status" value="1"/>
</dbReference>
<dbReference type="CDD" id="cd00165">
    <property type="entry name" value="S4"/>
    <property type="match status" value="1"/>
</dbReference>
<dbReference type="AlphaFoldDB" id="A0A644WYX8"/>
<dbReference type="CDD" id="cd02869">
    <property type="entry name" value="PseudoU_synth_RluA_like"/>
    <property type="match status" value="1"/>
</dbReference>
<dbReference type="PROSITE" id="PS50889">
    <property type="entry name" value="S4"/>
    <property type="match status" value="1"/>
</dbReference>
<sequence>MDIDEINNLQDPLELPDEERELYEHFRIVVDKGQAQTRIDKFLADRIGGSVSRNRIQNAARADCILVNDKPVKPNYKIKPLDEIVIVLPEPPHELEILPEDIPVSIVYEDDQLAVIDKEAGMVVHPGFNNFDHTLVNALLFHFSKGKDKPHFPLLVHRIDKDTSGLLLVAKEEYAQTFLAKQFFDHTTDRLYRALVWGNFDDDSGTVTGYLARSTRDRRMMAVYDSEEEGKWSVTHYKVIERFGFATLIECRLETGRTHQIRAHMKHIGHPLFADEMYGGMTIVKGNPTTRFKQFIDNCFAIMSRQALHAAVLGFIHPATGEHLYFESPVPADFAALLEKIRKSFKA</sequence>
<dbReference type="PROSITE" id="PS01129">
    <property type="entry name" value="PSI_RLU"/>
    <property type="match status" value="1"/>
</dbReference>
<keyword evidence="2 4" id="KW-0413">Isomerase</keyword>
<dbReference type="Gene3D" id="3.10.290.10">
    <property type="entry name" value="RNA-binding S4 domain"/>
    <property type="match status" value="1"/>
</dbReference>
<accession>A0A644WYX8</accession>
<gene>
    <name evidence="4" type="primary">rluD_24</name>
    <name evidence="4" type="ORF">SDC9_55335</name>
</gene>
<evidence type="ECO:0000259" key="3">
    <source>
        <dbReference type="SMART" id="SM00363"/>
    </source>
</evidence>
<comment type="caution">
    <text evidence="4">The sequence shown here is derived from an EMBL/GenBank/DDBJ whole genome shotgun (WGS) entry which is preliminary data.</text>
</comment>
<dbReference type="InterPro" id="IPR050188">
    <property type="entry name" value="RluA_PseudoU_synthase"/>
</dbReference>
<dbReference type="Pfam" id="PF01479">
    <property type="entry name" value="S4"/>
    <property type="match status" value="1"/>
</dbReference>